<dbReference type="PANTHER" id="PTHR12356">
    <property type="entry name" value="NUCLEAR MOVEMENT PROTEIN NUDC"/>
    <property type="match status" value="1"/>
</dbReference>
<evidence type="ECO:0000313" key="9">
    <source>
        <dbReference type="EMBL" id="CAE2291721.1"/>
    </source>
</evidence>
<dbReference type="AlphaFoldDB" id="A0A7S4KE64"/>
<name>A0A7S4KE64_GUITH</name>
<evidence type="ECO:0000256" key="6">
    <source>
        <dbReference type="ARBA" id="ARBA00030427"/>
    </source>
</evidence>
<feature type="compositionally biased region" description="Basic and acidic residues" evidence="7">
    <location>
        <begin position="74"/>
        <end position="84"/>
    </location>
</feature>
<dbReference type="SUPFAM" id="SSF49764">
    <property type="entry name" value="HSP20-like chaperones"/>
    <property type="match status" value="1"/>
</dbReference>
<evidence type="ECO:0000256" key="5">
    <source>
        <dbReference type="ARBA" id="ARBA00022553"/>
    </source>
</evidence>
<dbReference type="Pfam" id="PF04969">
    <property type="entry name" value="CS"/>
    <property type="match status" value="1"/>
</dbReference>
<protein>
    <recommendedName>
        <fullName evidence="3">Nuclear migration protein nudC</fullName>
    </recommendedName>
    <alternativeName>
        <fullName evidence="6">Nuclear distribution protein C homolog</fullName>
    </alternativeName>
</protein>
<feature type="compositionally biased region" description="Low complexity" evidence="7">
    <location>
        <begin position="102"/>
        <end position="115"/>
    </location>
</feature>
<evidence type="ECO:0000256" key="2">
    <source>
        <dbReference type="ARBA" id="ARBA00010513"/>
    </source>
</evidence>
<dbReference type="Pfam" id="PF14050">
    <property type="entry name" value="Nudc_N"/>
    <property type="match status" value="1"/>
</dbReference>
<comment type="subcellular location">
    <subcellularLocation>
        <location evidence="1">Cytoplasm</location>
    </subcellularLocation>
</comment>
<accession>A0A7S4KE64</accession>
<evidence type="ECO:0000256" key="1">
    <source>
        <dbReference type="ARBA" id="ARBA00004496"/>
    </source>
</evidence>
<dbReference type="InterPro" id="IPR008978">
    <property type="entry name" value="HSP20-like_chaperone"/>
</dbReference>
<keyword evidence="4" id="KW-0963">Cytoplasm</keyword>
<dbReference type="CDD" id="cd06467">
    <property type="entry name" value="p23_NUDC_like"/>
    <property type="match status" value="1"/>
</dbReference>
<dbReference type="GO" id="GO:0051082">
    <property type="term" value="F:unfolded protein binding"/>
    <property type="evidence" value="ECO:0007669"/>
    <property type="project" value="TreeGrafter"/>
</dbReference>
<comment type="similarity">
    <text evidence="2">Belongs to the nudC family.</text>
</comment>
<dbReference type="GO" id="GO:0006457">
    <property type="term" value="P:protein folding"/>
    <property type="evidence" value="ECO:0007669"/>
    <property type="project" value="TreeGrafter"/>
</dbReference>
<dbReference type="GO" id="GO:0005737">
    <property type="term" value="C:cytoplasm"/>
    <property type="evidence" value="ECO:0007669"/>
    <property type="project" value="UniProtKB-SubCell"/>
</dbReference>
<evidence type="ECO:0000259" key="8">
    <source>
        <dbReference type="PROSITE" id="PS51203"/>
    </source>
</evidence>
<reference evidence="9" key="1">
    <citation type="submission" date="2021-01" db="EMBL/GenBank/DDBJ databases">
        <authorList>
            <person name="Corre E."/>
            <person name="Pelletier E."/>
            <person name="Niang G."/>
            <person name="Scheremetjew M."/>
            <person name="Finn R."/>
            <person name="Kale V."/>
            <person name="Holt S."/>
            <person name="Cochrane G."/>
            <person name="Meng A."/>
            <person name="Brown T."/>
            <person name="Cohen L."/>
        </authorList>
    </citation>
    <scope>NUCLEOTIDE SEQUENCE</scope>
    <source>
        <strain evidence="9">CCMP 2712</strain>
    </source>
</reference>
<evidence type="ECO:0000256" key="7">
    <source>
        <dbReference type="SAM" id="MobiDB-lite"/>
    </source>
</evidence>
<dbReference type="InterPro" id="IPR037898">
    <property type="entry name" value="NudC_fam"/>
</dbReference>
<sequence>MEEEMDALLVNVAQRSGGIEPMLHSIFSFLKRRTDFYHIQKPGDKIGFPAGVAKRMVLQAFKHFEDDTELCSPNKEELESRGERIQNNPTSGSLSAARSEAKTTPKPTTATTPKTSDMPKVEETNDTKSSFVCYNGGECERYKWSQTLDEIVLYVDCSKSGGKLKAKELDCKFGKKNVSISLRQGNSLPILDGELFEEVKHEDVVWHLEESRFLTINLEKKKKTWWKCALVGDREIDTQRVDSTCKIDDYDEPTQAAIQKLMFDQQQKMQGLPTSDELKQQEILKKAWNAEGSPFKGTPFDPSLVNFSGSTGLGVGMGDERDPSS</sequence>
<keyword evidence="5" id="KW-0597">Phosphoprotein</keyword>
<feature type="domain" description="CS" evidence="8">
    <location>
        <begin position="137"/>
        <end position="230"/>
    </location>
</feature>
<feature type="region of interest" description="Disordered" evidence="7">
    <location>
        <begin position="72"/>
        <end position="123"/>
    </location>
</feature>
<dbReference type="InterPro" id="IPR007052">
    <property type="entry name" value="CS_dom"/>
</dbReference>
<organism evidence="9">
    <name type="scientific">Guillardia theta</name>
    <name type="common">Cryptophyte</name>
    <name type="synonym">Cryptomonas phi</name>
    <dbReference type="NCBI Taxonomy" id="55529"/>
    <lineage>
        <taxon>Eukaryota</taxon>
        <taxon>Cryptophyceae</taxon>
        <taxon>Pyrenomonadales</taxon>
        <taxon>Geminigeraceae</taxon>
        <taxon>Guillardia</taxon>
    </lineage>
</organism>
<gene>
    <name evidence="9" type="ORF">GTHE00462_LOCUS11397</name>
</gene>
<feature type="compositionally biased region" description="Polar residues" evidence="7">
    <location>
        <begin position="85"/>
        <end position="96"/>
    </location>
</feature>
<dbReference type="EMBL" id="HBKN01014658">
    <property type="protein sequence ID" value="CAE2291721.1"/>
    <property type="molecule type" value="Transcribed_RNA"/>
</dbReference>
<dbReference type="PANTHER" id="PTHR12356:SF3">
    <property type="entry name" value="NUCLEAR MIGRATION PROTEIN NUDC"/>
    <property type="match status" value="1"/>
</dbReference>
<dbReference type="Gene3D" id="2.60.40.790">
    <property type="match status" value="1"/>
</dbReference>
<evidence type="ECO:0000256" key="4">
    <source>
        <dbReference type="ARBA" id="ARBA00022490"/>
    </source>
</evidence>
<proteinExistence type="inferred from homology"/>
<evidence type="ECO:0000256" key="3">
    <source>
        <dbReference type="ARBA" id="ARBA00017641"/>
    </source>
</evidence>
<dbReference type="PROSITE" id="PS51203">
    <property type="entry name" value="CS"/>
    <property type="match status" value="1"/>
</dbReference>
<dbReference type="InterPro" id="IPR025934">
    <property type="entry name" value="NudC_N_dom"/>
</dbReference>